<keyword evidence="2" id="KW-1185">Reference proteome</keyword>
<organism evidence="1 2">
    <name type="scientific">Oldenlandia corymbosa var. corymbosa</name>
    <dbReference type="NCBI Taxonomy" id="529605"/>
    <lineage>
        <taxon>Eukaryota</taxon>
        <taxon>Viridiplantae</taxon>
        <taxon>Streptophyta</taxon>
        <taxon>Embryophyta</taxon>
        <taxon>Tracheophyta</taxon>
        <taxon>Spermatophyta</taxon>
        <taxon>Magnoliopsida</taxon>
        <taxon>eudicotyledons</taxon>
        <taxon>Gunneridae</taxon>
        <taxon>Pentapetalae</taxon>
        <taxon>asterids</taxon>
        <taxon>lamiids</taxon>
        <taxon>Gentianales</taxon>
        <taxon>Rubiaceae</taxon>
        <taxon>Rubioideae</taxon>
        <taxon>Spermacoceae</taxon>
        <taxon>Hedyotis-Oldenlandia complex</taxon>
        <taxon>Oldenlandia</taxon>
    </lineage>
</organism>
<dbReference type="SUPFAM" id="SSF57756">
    <property type="entry name" value="Retrovirus zinc finger-like domains"/>
    <property type="match status" value="1"/>
</dbReference>
<dbReference type="EMBL" id="OX459119">
    <property type="protein sequence ID" value="CAI9095109.1"/>
    <property type="molecule type" value="Genomic_DNA"/>
</dbReference>
<protein>
    <submittedName>
        <fullName evidence="1">OLC1v1030970C1</fullName>
    </submittedName>
</protein>
<accession>A0AAV1CKC3</accession>
<dbReference type="Proteomes" id="UP001161247">
    <property type="component" value="Chromosome 2"/>
</dbReference>
<dbReference type="AlphaFoldDB" id="A0AAV1CKC3"/>
<name>A0AAV1CKC3_OLDCO</name>
<reference evidence="1" key="1">
    <citation type="submission" date="2023-03" db="EMBL/GenBank/DDBJ databases">
        <authorList>
            <person name="Julca I."/>
        </authorList>
    </citation>
    <scope>NUCLEOTIDE SEQUENCE</scope>
</reference>
<gene>
    <name evidence="1" type="ORF">OLC1_LOCUS6145</name>
</gene>
<dbReference type="GO" id="GO:0003676">
    <property type="term" value="F:nucleic acid binding"/>
    <property type="evidence" value="ECO:0007669"/>
    <property type="project" value="InterPro"/>
</dbReference>
<proteinExistence type="predicted"/>
<sequence>MAFAVQTSSGVRPSTRVAGDAAALISPANSKQRGRGSWRNLLCSHCHNTGHEVSECFQLIGYPKNWPLIRSNSGGGGVEKVADLVTVLNWVLVQQARLVWLAWLGRFLVQLFILRFNRFLVSVRVFPPARLLV</sequence>
<evidence type="ECO:0000313" key="2">
    <source>
        <dbReference type="Proteomes" id="UP001161247"/>
    </source>
</evidence>
<dbReference type="InterPro" id="IPR036875">
    <property type="entry name" value="Znf_CCHC_sf"/>
</dbReference>
<evidence type="ECO:0000313" key="1">
    <source>
        <dbReference type="EMBL" id="CAI9095109.1"/>
    </source>
</evidence>
<dbReference type="GO" id="GO:0008270">
    <property type="term" value="F:zinc ion binding"/>
    <property type="evidence" value="ECO:0007669"/>
    <property type="project" value="InterPro"/>
</dbReference>